<name>A0AAU8MGZ3_9CAUD</name>
<organism evidence="1">
    <name type="scientific">Geladintestivirus 5</name>
    <dbReference type="NCBI Taxonomy" id="3233137"/>
    <lineage>
        <taxon>Viruses</taxon>
        <taxon>Duplodnaviria</taxon>
        <taxon>Heunggongvirae</taxon>
        <taxon>Uroviricota</taxon>
        <taxon>Caudoviricetes</taxon>
        <taxon>Crassvirales</taxon>
    </lineage>
</organism>
<sequence length="228" mass="26341">MKEINPNILYLCIPKNWNNTYYKLLYLLADEGKNIIDDCNYTCSNQGNNVFTCWNLFQSAIAANEIGEIKKATLFINYINKQLDYYIKGKDIIVPKVNEDEEYPKISIEPNGDDIFTIALEYKDYQTTIKFPIIEIPIVYYGSNNTNVANDVDLKVFTKITDNNFNKTITIETTNINKYIWFVSTIELEFTCGGIPVTLNQTNLNDLYYYNTDALVVGKDNTFIINKK</sequence>
<proteinExistence type="predicted"/>
<dbReference type="EMBL" id="PP965495">
    <property type="protein sequence ID" value="XCO00066.1"/>
    <property type="molecule type" value="Genomic_DNA"/>
</dbReference>
<reference evidence="1" key="1">
    <citation type="submission" date="2024-06" db="EMBL/GenBank/DDBJ databases">
        <title>Intestivirid acquisition increases across infancy in a wild primate population.</title>
        <authorList>
            <person name="Schneider-Creas I.A."/>
            <person name="Moya I.L."/>
            <person name="Chiou K.L."/>
            <person name="Baniel A."/>
            <person name="Azanaw Haile A."/>
            <person name="Kebede F."/>
            <person name="Abebe B."/>
            <person name="Snyder-Mackler N."/>
            <person name="Varsani A."/>
        </authorList>
    </citation>
    <scope>NUCLEOTIDE SEQUENCE</scope>
    <source>
        <strain evidence="1">Int_RNL_2018_1252_VOL</strain>
    </source>
</reference>
<evidence type="ECO:0000313" key="1">
    <source>
        <dbReference type="EMBL" id="XCO00066.1"/>
    </source>
</evidence>
<accession>A0AAU8MGZ3</accession>
<protein>
    <submittedName>
        <fullName evidence="1">Uncharacterized protein</fullName>
    </submittedName>
</protein>